<comment type="cofactor">
    <cofactor evidence="1">
        <name>a divalent metal cation</name>
        <dbReference type="ChEBI" id="CHEBI:60240"/>
    </cofactor>
</comment>
<dbReference type="Gene3D" id="2.40.50.140">
    <property type="entry name" value="Nucleic acid-binding proteins"/>
    <property type="match status" value="1"/>
</dbReference>
<evidence type="ECO:0000256" key="6">
    <source>
        <dbReference type="ARBA" id="ARBA00034003"/>
    </source>
</evidence>
<keyword evidence="2 9" id="KW-0436">Ligase</keyword>
<keyword evidence="10" id="KW-1185">Reference proteome</keyword>
<dbReference type="GO" id="GO:0016874">
    <property type="term" value="F:ligase activity"/>
    <property type="evidence" value="ECO:0007669"/>
    <property type="project" value="UniProtKB-KW"/>
</dbReference>
<name>A0ABT7UXP7_9LACO</name>
<reference evidence="10" key="1">
    <citation type="submission" date="2023-06" db="EMBL/GenBank/DDBJ databases">
        <title>Identification and characterization of horizontal gene transfer across gut microbiota members of farm animals based on homology search.</title>
        <authorList>
            <person name="Zeman M."/>
            <person name="Kubasova T."/>
            <person name="Jahodarova E."/>
            <person name="Nykrynova M."/>
            <person name="Rychlik I."/>
        </authorList>
    </citation>
    <scope>NUCLEOTIDE SEQUENCE [LARGE SCALE GENOMIC DNA]</scope>
    <source>
        <strain evidence="10">161_Gplus</strain>
    </source>
</reference>
<dbReference type="EMBL" id="JAUDDW010000014">
    <property type="protein sequence ID" value="MDM8266483.1"/>
    <property type="molecule type" value="Genomic_DNA"/>
</dbReference>
<evidence type="ECO:0000256" key="2">
    <source>
        <dbReference type="ARBA" id="ARBA00022598"/>
    </source>
</evidence>
<dbReference type="SUPFAM" id="SSF50249">
    <property type="entry name" value="Nucleic acid-binding proteins"/>
    <property type="match status" value="1"/>
</dbReference>
<keyword evidence="4" id="KW-0227">DNA damage</keyword>
<keyword evidence="3" id="KW-0235">DNA replication</keyword>
<dbReference type="InterPro" id="IPR012310">
    <property type="entry name" value="DNA_ligase_ATP-dep_cent"/>
</dbReference>
<accession>A0ABT7UXP7</accession>
<dbReference type="Pfam" id="PF14743">
    <property type="entry name" value="DNA_ligase_OB_2"/>
    <property type="match status" value="1"/>
</dbReference>
<gene>
    <name evidence="9" type="ORF">QUW44_04815</name>
</gene>
<dbReference type="PANTHER" id="PTHR47810">
    <property type="entry name" value="DNA LIGASE"/>
    <property type="match status" value="1"/>
</dbReference>
<evidence type="ECO:0000256" key="1">
    <source>
        <dbReference type="ARBA" id="ARBA00001968"/>
    </source>
</evidence>
<evidence type="ECO:0000256" key="4">
    <source>
        <dbReference type="ARBA" id="ARBA00022763"/>
    </source>
</evidence>
<dbReference type="Gene3D" id="3.30.470.30">
    <property type="entry name" value="DNA ligase/mRNA capping enzyme"/>
    <property type="match status" value="1"/>
</dbReference>
<comment type="catalytic activity">
    <reaction evidence="6">
        <text>ATP + (deoxyribonucleotide)n-3'-hydroxyl + 5'-phospho-(deoxyribonucleotide)m = (deoxyribonucleotide)n+m + AMP + diphosphate.</text>
        <dbReference type="EC" id="6.5.1.1"/>
    </reaction>
</comment>
<evidence type="ECO:0000256" key="5">
    <source>
        <dbReference type="ARBA" id="ARBA00023204"/>
    </source>
</evidence>
<evidence type="ECO:0000259" key="7">
    <source>
        <dbReference type="Pfam" id="PF01068"/>
    </source>
</evidence>
<evidence type="ECO:0000256" key="3">
    <source>
        <dbReference type="ARBA" id="ARBA00022705"/>
    </source>
</evidence>
<keyword evidence="5" id="KW-0234">DNA repair</keyword>
<dbReference type="CDD" id="cd08041">
    <property type="entry name" value="OBF_kDNA_ligase_like"/>
    <property type="match status" value="1"/>
</dbReference>
<dbReference type="RefSeq" id="WP_289586094.1">
    <property type="nucleotide sequence ID" value="NZ_JAUDDW010000014.1"/>
</dbReference>
<dbReference type="InterPro" id="IPR029319">
    <property type="entry name" value="DNA_ligase_OB"/>
</dbReference>
<proteinExistence type="predicted"/>
<dbReference type="InterPro" id="IPR012340">
    <property type="entry name" value="NA-bd_OB-fold"/>
</dbReference>
<dbReference type="InterPro" id="IPR050326">
    <property type="entry name" value="NAD_dep_DNA_ligaseB"/>
</dbReference>
<dbReference type="Pfam" id="PF01068">
    <property type="entry name" value="DNA_ligase_A_M"/>
    <property type="match status" value="1"/>
</dbReference>
<dbReference type="PANTHER" id="PTHR47810:SF1">
    <property type="entry name" value="DNA LIGASE B"/>
    <property type="match status" value="1"/>
</dbReference>
<sequence length="446" mass="50491">MIEKIEELRKLFERLKNTSGSTGKVAILRSNSDNELFKTTLQFVYDDFVRTGMSYKTLSQPITTHITGYEGEYTLEGMMSYVKDHNTGTLSTVAFVQDFCSLFSEETRDFLYHVFANDLKVGITAKTINKALGDGFIKQFNVQLAHPYHKHPEKVAGKEFVLTQKLDGHRCICIVNGEEVTFYTRKGLVINGLAGQGAEASNLVHQGMGVNSYVLDGELLLDNPDDLETKDLFRATSRVLRSEDADKSNILYNVFDALPLSEFFSGKSSKTFVERKSGLVEAFEQASMQEGFHIRLVQNLYQGTDLGAIHRLQKELVEPLGWEGLMINLADGKYECKRTTNLLKVKEFFDADVVVKNVFEGTGRLEHTLGGVIVDYKGYEVRVGSGFSQAERDNFWEHQEELIGKVIQISYFEETHNQNDDGISLRFPTYVCRRFEKTPADVSYEV</sequence>
<organism evidence="9 10">
    <name type="scientific">Limosilactobacillus pontis</name>
    <dbReference type="NCBI Taxonomy" id="35787"/>
    <lineage>
        <taxon>Bacteria</taxon>
        <taxon>Bacillati</taxon>
        <taxon>Bacillota</taxon>
        <taxon>Bacilli</taxon>
        <taxon>Lactobacillales</taxon>
        <taxon>Lactobacillaceae</taxon>
        <taxon>Limosilactobacillus</taxon>
    </lineage>
</organism>
<feature type="domain" description="DNA ligase OB-like" evidence="8">
    <location>
        <begin position="360"/>
        <end position="434"/>
    </location>
</feature>
<comment type="caution">
    <text evidence="9">The sequence shown here is derived from an EMBL/GenBank/DDBJ whole genome shotgun (WGS) entry which is preliminary data.</text>
</comment>
<evidence type="ECO:0000313" key="9">
    <source>
        <dbReference type="EMBL" id="MDM8266483.1"/>
    </source>
</evidence>
<feature type="domain" description="ATP-dependent DNA ligase family profile" evidence="7">
    <location>
        <begin position="147"/>
        <end position="346"/>
    </location>
</feature>
<evidence type="ECO:0000313" key="10">
    <source>
        <dbReference type="Proteomes" id="UP001529343"/>
    </source>
</evidence>
<evidence type="ECO:0000259" key="8">
    <source>
        <dbReference type="Pfam" id="PF14743"/>
    </source>
</evidence>
<dbReference type="SUPFAM" id="SSF56091">
    <property type="entry name" value="DNA ligase/mRNA capping enzyme, catalytic domain"/>
    <property type="match status" value="1"/>
</dbReference>
<protein>
    <submittedName>
        <fullName evidence="9">Ligase</fullName>
    </submittedName>
</protein>
<dbReference type="Proteomes" id="UP001529343">
    <property type="component" value="Unassembled WGS sequence"/>
</dbReference>